<evidence type="ECO:0000256" key="1">
    <source>
        <dbReference type="ARBA" id="ARBA00022617"/>
    </source>
</evidence>
<evidence type="ECO:0000313" key="7">
    <source>
        <dbReference type="Proteomes" id="UP001283341"/>
    </source>
</evidence>
<dbReference type="GO" id="GO:0006788">
    <property type="term" value="P:heme oxidation"/>
    <property type="evidence" value="ECO:0007669"/>
    <property type="project" value="InterPro"/>
</dbReference>
<organism evidence="6 7">
    <name type="scientific">Apodospora peruviana</name>
    <dbReference type="NCBI Taxonomy" id="516989"/>
    <lineage>
        <taxon>Eukaryota</taxon>
        <taxon>Fungi</taxon>
        <taxon>Dikarya</taxon>
        <taxon>Ascomycota</taxon>
        <taxon>Pezizomycotina</taxon>
        <taxon>Sordariomycetes</taxon>
        <taxon>Sordariomycetidae</taxon>
        <taxon>Sordariales</taxon>
        <taxon>Lasiosphaeriaceae</taxon>
        <taxon>Apodospora</taxon>
    </lineage>
</organism>
<evidence type="ECO:0000256" key="3">
    <source>
        <dbReference type="ARBA" id="ARBA00023004"/>
    </source>
</evidence>
<evidence type="ECO:0008006" key="8">
    <source>
        <dbReference type="Google" id="ProtNLM"/>
    </source>
</evidence>
<feature type="transmembrane region" description="Helical" evidence="5">
    <location>
        <begin position="532"/>
        <end position="552"/>
    </location>
</feature>
<feature type="region of interest" description="Disordered" evidence="4">
    <location>
        <begin position="433"/>
        <end position="499"/>
    </location>
</feature>
<dbReference type="GO" id="GO:0046872">
    <property type="term" value="F:metal ion binding"/>
    <property type="evidence" value="ECO:0007669"/>
    <property type="project" value="UniProtKB-KW"/>
</dbReference>
<keyword evidence="5" id="KW-1133">Transmembrane helix</keyword>
<protein>
    <recommendedName>
        <fullName evidence="8">Heme oxygenase</fullName>
    </recommendedName>
</protein>
<dbReference type="PANTHER" id="PTHR10720:SF0">
    <property type="entry name" value="HEME OXYGENASE"/>
    <property type="match status" value="1"/>
</dbReference>
<evidence type="ECO:0000256" key="2">
    <source>
        <dbReference type="ARBA" id="ARBA00022723"/>
    </source>
</evidence>
<feature type="compositionally biased region" description="Basic residues" evidence="4">
    <location>
        <begin position="466"/>
        <end position="477"/>
    </location>
</feature>
<feature type="region of interest" description="Disordered" evidence="4">
    <location>
        <begin position="346"/>
        <end position="395"/>
    </location>
</feature>
<feature type="compositionally biased region" description="Acidic residues" evidence="4">
    <location>
        <begin position="487"/>
        <end position="499"/>
    </location>
</feature>
<keyword evidence="5" id="KW-0812">Transmembrane</keyword>
<keyword evidence="1" id="KW-0349">Heme</keyword>
<gene>
    <name evidence="6" type="ORF">B0H66DRAFT_599810</name>
</gene>
<dbReference type="InterPro" id="IPR016053">
    <property type="entry name" value="Haem_Oase-like"/>
</dbReference>
<dbReference type="Gene3D" id="1.20.910.10">
    <property type="entry name" value="Heme oxygenase-like"/>
    <property type="match status" value="1"/>
</dbReference>
<dbReference type="Pfam" id="PF01126">
    <property type="entry name" value="Heme_oxygenase"/>
    <property type="match status" value="1"/>
</dbReference>
<proteinExistence type="predicted"/>
<dbReference type="AlphaFoldDB" id="A0AAE0IIM0"/>
<accession>A0AAE0IIM0</accession>
<dbReference type="PANTHER" id="PTHR10720">
    <property type="entry name" value="HEME OXYGENASE"/>
    <property type="match status" value="1"/>
</dbReference>
<dbReference type="GO" id="GO:0004392">
    <property type="term" value="F:heme oxygenase (decyclizing) activity"/>
    <property type="evidence" value="ECO:0007669"/>
    <property type="project" value="InterPro"/>
</dbReference>
<evidence type="ECO:0000256" key="5">
    <source>
        <dbReference type="SAM" id="Phobius"/>
    </source>
</evidence>
<dbReference type="InterPro" id="IPR002051">
    <property type="entry name" value="Haem_Oase"/>
</dbReference>
<evidence type="ECO:0000313" key="6">
    <source>
        <dbReference type="EMBL" id="KAK3325659.1"/>
    </source>
</evidence>
<sequence>MGGHNHHLGDTINAFTRSVHTKLNKNLLLRLPLAIPPAATTPSVYVSGLLHIAPIYIAFESLWQDALDYNSSSVDQSRPRFPFDYSDSNAQRPACTDERIRSLLDYLRLPELERSSNLRADIRSITGWSEDVVDVEIRLVASRMEHFISHIKRSVDRHPHVLLAYAWVLYMALFSGGRYIRGSLEDAGGKFWSKRSDPVLPTMRACQEPIISPSADEQPEEEENEDGYAAVSPTKTSAATPLQFFRFATPQDGEDLKAEFKRRLNESEARLTAGERENIVQEAICIFDHMNLLVAQLDEVFASHGSGIDVQQQANGNGNKSTAAKRTFSSSLESWARLLIPGQRSPLRDSVSVAKERKKKAQLKKDHSSGGSSSDWERRGQQQGHQEPVRRDSRQLLADASSTTTAVTGPDVGMDGLQAKGQLTSSEELIDKSAAMSSSPAGQTSAAEAESLSRSKSVRFGNNLRKPSRSRIMKRKSTAGTTGLDGEASEQDEDVDEQSDEIEMGMAPQTTRYGVDIIESPDKETDCAKMNLPWNVVLVLGLMSVLLGIAVMKSPLGVLVRV</sequence>
<reference evidence="6" key="2">
    <citation type="submission" date="2023-06" db="EMBL/GenBank/DDBJ databases">
        <authorList>
            <consortium name="Lawrence Berkeley National Laboratory"/>
            <person name="Haridas S."/>
            <person name="Hensen N."/>
            <person name="Bonometti L."/>
            <person name="Westerberg I."/>
            <person name="Brannstrom I.O."/>
            <person name="Guillou S."/>
            <person name="Cros-Aarteil S."/>
            <person name="Calhoun S."/>
            <person name="Kuo A."/>
            <person name="Mondo S."/>
            <person name="Pangilinan J."/>
            <person name="Riley R."/>
            <person name="Labutti K."/>
            <person name="Andreopoulos B."/>
            <person name="Lipzen A."/>
            <person name="Chen C."/>
            <person name="Yanf M."/>
            <person name="Daum C."/>
            <person name="Ng V."/>
            <person name="Clum A."/>
            <person name="Steindorff A."/>
            <person name="Ohm R."/>
            <person name="Martin F."/>
            <person name="Silar P."/>
            <person name="Natvig D."/>
            <person name="Lalanne C."/>
            <person name="Gautier V."/>
            <person name="Ament-Velasquez S.L."/>
            <person name="Kruys A."/>
            <person name="Hutchinson M.I."/>
            <person name="Powell A.J."/>
            <person name="Barry K."/>
            <person name="Miller A.N."/>
            <person name="Grigoriev I.V."/>
            <person name="Debuchy R."/>
            <person name="Gladieux P."/>
            <person name="Thoren M.H."/>
            <person name="Johannesson H."/>
        </authorList>
    </citation>
    <scope>NUCLEOTIDE SEQUENCE</scope>
    <source>
        <strain evidence="6">CBS 118394</strain>
    </source>
</reference>
<feature type="compositionally biased region" description="Polar residues" evidence="4">
    <location>
        <begin position="435"/>
        <end position="446"/>
    </location>
</feature>
<evidence type="ECO:0000256" key="4">
    <source>
        <dbReference type="SAM" id="MobiDB-lite"/>
    </source>
</evidence>
<comment type="caution">
    <text evidence="6">The sequence shown here is derived from an EMBL/GenBank/DDBJ whole genome shotgun (WGS) entry which is preliminary data.</text>
</comment>
<dbReference type="EMBL" id="JAUEDM010000002">
    <property type="protein sequence ID" value="KAK3325659.1"/>
    <property type="molecule type" value="Genomic_DNA"/>
</dbReference>
<dbReference type="Proteomes" id="UP001283341">
    <property type="component" value="Unassembled WGS sequence"/>
</dbReference>
<keyword evidence="2" id="KW-0479">Metal-binding</keyword>
<dbReference type="CDD" id="cd19165">
    <property type="entry name" value="HemeO"/>
    <property type="match status" value="1"/>
</dbReference>
<keyword evidence="3" id="KW-0408">Iron</keyword>
<keyword evidence="7" id="KW-1185">Reference proteome</keyword>
<keyword evidence="5" id="KW-0472">Membrane</keyword>
<dbReference type="SUPFAM" id="SSF48613">
    <property type="entry name" value="Heme oxygenase-like"/>
    <property type="match status" value="1"/>
</dbReference>
<name>A0AAE0IIM0_9PEZI</name>
<dbReference type="InterPro" id="IPR016084">
    <property type="entry name" value="Haem_Oase-like_multi-hlx"/>
</dbReference>
<reference evidence="6" key="1">
    <citation type="journal article" date="2023" name="Mol. Phylogenet. Evol.">
        <title>Genome-scale phylogeny and comparative genomics of the fungal order Sordariales.</title>
        <authorList>
            <person name="Hensen N."/>
            <person name="Bonometti L."/>
            <person name="Westerberg I."/>
            <person name="Brannstrom I.O."/>
            <person name="Guillou S."/>
            <person name="Cros-Aarteil S."/>
            <person name="Calhoun S."/>
            <person name="Haridas S."/>
            <person name="Kuo A."/>
            <person name="Mondo S."/>
            <person name="Pangilinan J."/>
            <person name="Riley R."/>
            <person name="LaButti K."/>
            <person name="Andreopoulos B."/>
            <person name="Lipzen A."/>
            <person name="Chen C."/>
            <person name="Yan M."/>
            <person name="Daum C."/>
            <person name="Ng V."/>
            <person name="Clum A."/>
            <person name="Steindorff A."/>
            <person name="Ohm R.A."/>
            <person name="Martin F."/>
            <person name="Silar P."/>
            <person name="Natvig D.O."/>
            <person name="Lalanne C."/>
            <person name="Gautier V."/>
            <person name="Ament-Velasquez S.L."/>
            <person name="Kruys A."/>
            <person name="Hutchinson M.I."/>
            <person name="Powell A.J."/>
            <person name="Barry K."/>
            <person name="Miller A.N."/>
            <person name="Grigoriev I.V."/>
            <person name="Debuchy R."/>
            <person name="Gladieux P."/>
            <person name="Hiltunen Thoren M."/>
            <person name="Johannesson H."/>
        </authorList>
    </citation>
    <scope>NUCLEOTIDE SEQUENCE</scope>
    <source>
        <strain evidence="6">CBS 118394</strain>
    </source>
</reference>